<evidence type="ECO:0000313" key="2">
    <source>
        <dbReference type="Proteomes" id="UP000237983"/>
    </source>
</evidence>
<dbReference type="AlphaFoldDB" id="A0A2T0VF65"/>
<dbReference type="Proteomes" id="UP000237983">
    <property type="component" value="Unassembled WGS sequence"/>
</dbReference>
<reference evidence="1 2" key="1">
    <citation type="submission" date="2018-03" db="EMBL/GenBank/DDBJ databases">
        <title>Genomic Encyclopedia of Type Strains, Phase III (KMG-III): the genomes of soil and plant-associated and newly described type strains.</title>
        <authorList>
            <person name="Whitman W."/>
        </authorList>
    </citation>
    <scope>NUCLEOTIDE SEQUENCE [LARGE SCALE GENOMIC DNA]</scope>
    <source>
        <strain evidence="1 2">CGMCC 1.12484</strain>
    </source>
</reference>
<evidence type="ECO:0000313" key="1">
    <source>
        <dbReference type="EMBL" id="PRY68839.1"/>
    </source>
</evidence>
<dbReference type="EMBL" id="PVTL01000003">
    <property type="protein sequence ID" value="PRY68839.1"/>
    <property type="molecule type" value="Genomic_DNA"/>
</dbReference>
<gene>
    <name evidence="1" type="ORF">B0I08_10344</name>
</gene>
<sequence length="174" mass="19272">MSVAEMGMRLAEWARPIGLAPRVVSDDEVVLMDGGGELRWYVRNSSGRITVGTAQRSATERLRMATEDVLDAERYLTVTFGRSTRQVLFPKVHLLRLPWESEGVAKGFAVVPSDDGDLPAVVLELGIERARFSNILVPYEAVPFTIYANTSITDLRESMLDRFGKPALAAYVDP</sequence>
<comment type="caution">
    <text evidence="1">The sequence shown here is derived from an EMBL/GenBank/DDBJ whole genome shotgun (WGS) entry which is preliminary data.</text>
</comment>
<protein>
    <submittedName>
        <fullName evidence="1">Immunity protein 61 of polymorphic toxin system</fullName>
    </submittedName>
</protein>
<name>A0A2T0VF65_9MICO</name>
<dbReference type="OrthoDB" id="5060023at2"/>
<proteinExistence type="predicted"/>
<dbReference type="Pfam" id="PF15598">
    <property type="entry name" value="Imm61"/>
    <property type="match status" value="1"/>
</dbReference>
<organism evidence="1 2">
    <name type="scientific">Glaciihabitans tibetensis</name>
    <dbReference type="NCBI Taxonomy" id="1266600"/>
    <lineage>
        <taxon>Bacteria</taxon>
        <taxon>Bacillati</taxon>
        <taxon>Actinomycetota</taxon>
        <taxon>Actinomycetes</taxon>
        <taxon>Micrococcales</taxon>
        <taxon>Microbacteriaceae</taxon>
        <taxon>Glaciihabitans</taxon>
    </lineage>
</organism>
<dbReference type="InterPro" id="IPR028953">
    <property type="entry name" value="Imm_IFT-like"/>
</dbReference>
<keyword evidence="2" id="KW-1185">Reference proteome</keyword>
<accession>A0A2T0VF65</accession>